<sequence>MAWTFKDRYKPTRMITVDDDVAERLKRLEDTFDAFRAHNALDVAARKQQLLNEGIEFARAMLMHTHISYCLGTYDCEEDVYFDYYCETVRKHLINVHPVFAMRKFAEFIAFIKNQNESIEASRFLKENVDKLPDDL</sequence>
<protein>
    <submittedName>
        <fullName evidence="1">Uncharacterized protein</fullName>
    </submittedName>
</protein>
<gene>
    <name evidence="1" type="ORF">CJF43_24050</name>
</gene>
<reference evidence="1 2" key="1">
    <citation type="submission" date="2017-08" db="EMBL/GenBank/DDBJ databases">
        <title>Genomic and metabolic characterisation of spoilage-associated Pseudomonas species.</title>
        <authorList>
            <person name="Stanborough T."/>
            <person name="Fegan N."/>
            <person name="Powell S.M."/>
            <person name="Singh T."/>
            <person name="Tamplin M.L."/>
            <person name="Chandry P.S."/>
        </authorList>
    </citation>
    <scope>NUCLEOTIDE SEQUENCE [LARGE SCALE GENOMIC DNA]</scope>
    <source>
        <strain evidence="1 2">F1820</strain>
    </source>
</reference>
<comment type="caution">
    <text evidence="1">The sequence shown here is derived from an EMBL/GenBank/DDBJ whole genome shotgun (WGS) entry which is preliminary data.</text>
</comment>
<dbReference type="RefSeq" id="WP_095031276.1">
    <property type="nucleotide sequence ID" value="NZ_NQKL01000034.1"/>
</dbReference>
<organism evidence="1 2">
    <name type="scientific">Pseudomonas fragi</name>
    <dbReference type="NCBI Taxonomy" id="296"/>
    <lineage>
        <taxon>Bacteria</taxon>
        <taxon>Pseudomonadati</taxon>
        <taxon>Pseudomonadota</taxon>
        <taxon>Gammaproteobacteria</taxon>
        <taxon>Pseudomonadales</taxon>
        <taxon>Pseudomonadaceae</taxon>
        <taxon>Pseudomonas</taxon>
    </lineage>
</organism>
<proteinExistence type="predicted"/>
<name>A0A266LMJ3_PSEFR</name>
<evidence type="ECO:0000313" key="1">
    <source>
        <dbReference type="EMBL" id="OZY39251.1"/>
    </source>
</evidence>
<evidence type="ECO:0000313" key="2">
    <source>
        <dbReference type="Proteomes" id="UP000216113"/>
    </source>
</evidence>
<dbReference type="Proteomes" id="UP000216113">
    <property type="component" value="Unassembled WGS sequence"/>
</dbReference>
<dbReference type="AlphaFoldDB" id="A0A266LMJ3"/>
<dbReference type="EMBL" id="NQKL01000034">
    <property type="protein sequence ID" value="OZY39251.1"/>
    <property type="molecule type" value="Genomic_DNA"/>
</dbReference>
<accession>A0A266LMJ3</accession>